<accession>A0A8D5UDD0</accession>
<dbReference type="Pfam" id="PF00561">
    <property type="entry name" value="Abhydrolase_1"/>
    <property type="match status" value="1"/>
</dbReference>
<dbReference type="AlphaFoldDB" id="A0A8D5UDD0"/>
<name>A0A8D5UDD0_9BACL</name>
<dbReference type="Gene3D" id="3.40.50.1820">
    <property type="entry name" value="alpha/beta hydrolase"/>
    <property type="match status" value="1"/>
</dbReference>
<dbReference type="InterPro" id="IPR000073">
    <property type="entry name" value="AB_hydrolase_1"/>
</dbReference>
<dbReference type="PANTHER" id="PTHR22946">
    <property type="entry name" value="DIENELACTONE HYDROLASE DOMAIN-CONTAINING PROTEIN-RELATED"/>
    <property type="match status" value="1"/>
</dbReference>
<dbReference type="RefSeq" id="WP_212773985.1">
    <property type="nucleotide sequence ID" value="NZ_AP024601.1"/>
</dbReference>
<keyword evidence="5" id="KW-1185">Reference proteome</keyword>
<keyword evidence="1" id="KW-0378">Hydrolase</keyword>
<evidence type="ECO:0000256" key="1">
    <source>
        <dbReference type="ARBA" id="ARBA00022801"/>
    </source>
</evidence>
<dbReference type="GO" id="GO:0052689">
    <property type="term" value="F:carboxylic ester hydrolase activity"/>
    <property type="evidence" value="ECO:0007669"/>
    <property type="project" value="UniProtKB-ARBA"/>
</dbReference>
<dbReference type="KEGG" id="pabs:JIR001_04210"/>
<dbReference type="EMBL" id="AP024601">
    <property type="protein sequence ID" value="BCU80638.1"/>
    <property type="molecule type" value="Genomic_DNA"/>
</dbReference>
<organism evidence="4 5">
    <name type="scientific">Polycladomyces abyssicola</name>
    <dbReference type="NCBI Taxonomy" id="1125966"/>
    <lineage>
        <taxon>Bacteria</taxon>
        <taxon>Bacillati</taxon>
        <taxon>Bacillota</taxon>
        <taxon>Bacilli</taxon>
        <taxon>Bacillales</taxon>
        <taxon>Thermoactinomycetaceae</taxon>
        <taxon>Polycladomyces</taxon>
    </lineage>
</organism>
<feature type="domain" description="AB hydrolase-1" evidence="3">
    <location>
        <begin position="31"/>
        <end position="150"/>
    </location>
</feature>
<evidence type="ECO:0000313" key="5">
    <source>
        <dbReference type="Proteomes" id="UP000677436"/>
    </source>
</evidence>
<evidence type="ECO:0000259" key="3">
    <source>
        <dbReference type="Pfam" id="PF00561"/>
    </source>
</evidence>
<dbReference type="SUPFAM" id="SSF53474">
    <property type="entry name" value="alpha/beta-Hydrolases"/>
    <property type="match status" value="1"/>
</dbReference>
<reference evidence="4" key="2">
    <citation type="journal article" date="2021" name="Microbiol. Resour. Announc.">
        <title>Complete Genome Sequence of Polycladomyces abyssicola JIR-001T, Isolated from Hemipelagic Sediment in Deep Seawater.</title>
        <authorList>
            <person name="Tsubouchi T."/>
            <person name="Kaneko Y."/>
        </authorList>
    </citation>
    <scope>NUCLEOTIDE SEQUENCE</scope>
    <source>
        <strain evidence="4">JIR-001</strain>
    </source>
</reference>
<dbReference type="PANTHER" id="PTHR22946:SF9">
    <property type="entry name" value="POLYKETIDE TRANSFERASE AF380"/>
    <property type="match status" value="1"/>
</dbReference>
<proteinExistence type="inferred from homology"/>
<comment type="similarity">
    <text evidence="2">Belongs to the AB hydrolase superfamily. FUS2 hydrolase family.</text>
</comment>
<dbReference type="InterPro" id="IPR029058">
    <property type="entry name" value="AB_hydrolase_fold"/>
</dbReference>
<gene>
    <name evidence="4" type="ORF">JIR001_04210</name>
</gene>
<protein>
    <recommendedName>
        <fullName evidence="3">AB hydrolase-1 domain-containing protein</fullName>
    </recommendedName>
</protein>
<sequence length="282" mass="31817">MEHQTFTWDLGKENRIIRGDVYAATTKSPLPVVIMCHGFKGFKNWGFFPHAARVLADRGFAVITFNFSMNGVGENLEEFDELDKFARNTYSREQEDLAYLLDRLLQGNVPLREAMDTDKIALVGHSRGGGNSLIFAMDHPEIGAVVLWNSVARVDLFSDDLKREIREKGVATILNARTGQEMPIHREVLDDLERNRERFDILNRLPSFERPLLILHGSDDRSVPLAAAKQLSSAAANARLVIIEGADHTFGCVHPFRGPTPYLDQALDETARFLHQTWSESQ</sequence>
<reference evidence="4" key="1">
    <citation type="journal article" date="2013" name="Int. J. Syst. Evol. Microbiol.">
        <title>Polycladomyces abyssicola gen. nov., sp. nov., a thermophilic filamentous bacterium isolated from hemipelagic sediment.</title>
        <authorList>
            <person name="Tsubouchi T."/>
            <person name="Shimane Y."/>
            <person name="Mori K."/>
            <person name="Usui K."/>
            <person name="Hiraki T."/>
            <person name="Tame A."/>
            <person name="Uematsu K."/>
            <person name="Maruyama T."/>
            <person name="Hatada Y."/>
        </authorList>
    </citation>
    <scope>NUCLEOTIDE SEQUENCE</scope>
    <source>
        <strain evidence="4">JIR-001</strain>
    </source>
</reference>
<evidence type="ECO:0000256" key="2">
    <source>
        <dbReference type="ARBA" id="ARBA00038115"/>
    </source>
</evidence>
<evidence type="ECO:0000313" key="4">
    <source>
        <dbReference type="EMBL" id="BCU80638.1"/>
    </source>
</evidence>
<dbReference type="Proteomes" id="UP000677436">
    <property type="component" value="Chromosome"/>
</dbReference>
<dbReference type="InterPro" id="IPR050261">
    <property type="entry name" value="FrsA_esterase"/>
</dbReference>